<reference evidence="1" key="2">
    <citation type="journal article" date="2015" name="Fish Shellfish Immunol.">
        <title>Early steps in the European eel (Anguilla anguilla)-Vibrio vulnificus interaction in the gills: Role of the RtxA13 toxin.</title>
        <authorList>
            <person name="Callol A."/>
            <person name="Pajuelo D."/>
            <person name="Ebbesson L."/>
            <person name="Teles M."/>
            <person name="MacKenzie S."/>
            <person name="Amaro C."/>
        </authorList>
    </citation>
    <scope>NUCLEOTIDE SEQUENCE</scope>
</reference>
<name>A0A0E9V7N0_ANGAN</name>
<dbReference type="EMBL" id="GBXM01035117">
    <property type="protein sequence ID" value="JAH73460.1"/>
    <property type="molecule type" value="Transcribed_RNA"/>
</dbReference>
<reference evidence="1" key="1">
    <citation type="submission" date="2014-11" db="EMBL/GenBank/DDBJ databases">
        <authorList>
            <person name="Amaro Gonzalez C."/>
        </authorList>
    </citation>
    <scope>NUCLEOTIDE SEQUENCE</scope>
</reference>
<protein>
    <submittedName>
        <fullName evidence="1">Uncharacterized protein</fullName>
    </submittedName>
</protein>
<dbReference type="AlphaFoldDB" id="A0A0E9V7N0"/>
<proteinExistence type="predicted"/>
<accession>A0A0E9V7N0</accession>
<sequence length="27" mass="3027">MMGPSRGTPPPFTVRNCAVPFRYHIPP</sequence>
<evidence type="ECO:0000313" key="1">
    <source>
        <dbReference type="EMBL" id="JAH73460.1"/>
    </source>
</evidence>
<organism evidence="1">
    <name type="scientific">Anguilla anguilla</name>
    <name type="common">European freshwater eel</name>
    <name type="synonym">Muraena anguilla</name>
    <dbReference type="NCBI Taxonomy" id="7936"/>
    <lineage>
        <taxon>Eukaryota</taxon>
        <taxon>Metazoa</taxon>
        <taxon>Chordata</taxon>
        <taxon>Craniata</taxon>
        <taxon>Vertebrata</taxon>
        <taxon>Euteleostomi</taxon>
        <taxon>Actinopterygii</taxon>
        <taxon>Neopterygii</taxon>
        <taxon>Teleostei</taxon>
        <taxon>Anguilliformes</taxon>
        <taxon>Anguillidae</taxon>
        <taxon>Anguilla</taxon>
    </lineage>
</organism>